<dbReference type="Proteomes" id="UP001529510">
    <property type="component" value="Unassembled WGS sequence"/>
</dbReference>
<feature type="non-terminal residue" evidence="2">
    <location>
        <position position="60"/>
    </location>
</feature>
<proteinExistence type="predicted"/>
<sequence>MMMMMMMAIEKILLSVVSKFVVGVRFPGLKFCPSPHLVVSHAAIVAVSQAQARLYGGTRR</sequence>
<dbReference type="AlphaFoldDB" id="A0ABD0MGQ5"/>
<reference evidence="2 3" key="1">
    <citation type="submission" date="2024-05" db="EMBL/GenBank/DDBJ databases">
        <title>Genome sequencing and assembly of Indian major carp, Cirrhinus mrigala (Hamilton, 1822).</title>
        <authorList>
            <person name="Mohindra V."/>
            <person name="Chowdhury L.M."/>
            <person name="Lal K."/>
            <person name="Jena J.K."/>
        </authorList>
    </citation>
    <scope>NUCLEOTIDE SEQUENCE [LARGE SCALE GENOMIC DNA]</scope>
    <source>
        <strain evidence="2">CM1030</strain>
        <tissue evidence="2">Blood</tissue>
    </source>
</reference>
<keyword evidence="1" id="KW-0732">Signal</keyword>
<keyword evidence="3" id="KW-1185">Reference proteome</keyword>
<evidence type="ECO:0000256" key="1">
    <source>
        <dbReference type="SAM" id="SignalP"/>
    </source>
</evidence>
<feature type="signal peptide" evidence="1">
    <location>
        <begin position="1"/>
        <end position="23"/>
    </location>
</feature>
<comment type="caution">
    <text evidence="2">The sequence shown here is derived from an EMBL/GenBank/DDBJ whole genome shotgun (WGS) entry which is preliminary data.</text>
</comment>
<evidence type="ECO:0000313" key="2">
    <source>
        <dbReference type="EMBL" id="KAL0148089.1"/>
    </source>
</evidence>
<protein>
    <recommendedName>
        <fullName evidence="4">Secreted protein</fullName>
    </recommendedName>
</protein>
<evidence type="ECO:0008006" key="4">
    <source>
        <dbReference type="Google" id="ProtNLM"/>
    </source>
</evidence>
<dbReference type="EMBL" id="JAMKFB020000713">
    <property type="protein sequence ID" value="KAL0148089.1"/>
    <property type="molecule type" value="Genomic_DNA"/>
</dbReference>
<feature type="chain" id="PRO_5044845041" description="Secreted protein" evidence="1">
    <location>
        <begin position="24"/>
        <end position="60"/>
    </location>
</feature>
<evidence type="ECO:0000313" key="3">
    <source>
        <dbReference type="Proteomes" id="UP001529510"/>
    </source>
</evidence>
<gene>
    <name evidence="2" type="ORF">M9458_056629</name>
</gene>
<accession>A0ABD0MGQ5</accession>
<name>A0ABD0MGQ5_CIRMR</name>
<organism evidence="2 3">
    <name type="scientific">Cirrhinus mrigala</name>
    <name type="common">Mrigala</name>
    <dbReference type="NCBI Taxonomy" id="683832"/>
    <lineage>
        <taxon>Eukaryota</taxon>
        <taxon>Metazoa</taxon>
        <taxon>Chordata</taxon>
        <taxon>Craniata</taxon>
        <taxon>Vertebrata</taxon>
        <taxon>Euteleostomi</taxon>
        <taxon>Actinopterygii</taxon>
        <taxon>Neopterygii</taxon>
        <taxon>Teleostei</taxon>
        <taxon>Ostariophysi</taxon>
        <taxon>Cypriniformes</taxon>
        <taxon>Cyprinidae</taxon>
        <taxon>Labeoninae</taxon>
        <taxon>Labeonini</taxon>
        <taxon>Cirrhinus</taxon>
    </lineage>
</organism>